<dbReference type="Proteomes" id="UP000828390">
    <property type="component" value="Unassembled WGS sequence"/>
</dbReference>
<reference evidence="2" key="2">
    <citation type="submission" date="2020-11" db="EMBL/GenBank/DDBJ databases">
        <authorList>
            <person name="McCartney M.A."/>
            <person name="Auch B."/>
            <person name="Kono T."/>
            <person name="Mallez S."/>
            <person name="Becker A."/>
            <person name="Gohl D.M."/>
            <person name="Silverstein K.A.T."/>
            <person name="Koren S."/>
            <person name="Bechman K.B."/>
            <person name="Herman A."/>
            <person name="Abrahante J.E."/>
            <person name="Garbe J."/>
        </authorList>
    </citation>
    <scope>NUCLEOTIDE SEQUENCE</scope>
    <source>
        <strain evidence="2">Duluth1</strain>
        <tissue evidence="2">Whole animal</tissue>
    </source>
</reference>
<evidence type="ECO:0000313" key="2">
    <source>
        <dbReference type="EMBL" id="KAH3874129.1"/>
    </source>
</evidence>
<sequence length="75" mass="8587">MLLKCCVVIPMTSVQCERGFSTQNRINSKSRTLLKSKALDDLMRISKDGPTPGNFDFGCALQKWKSLKVRKLYYK</sequence>
<evidence type="ECO:0000313" key="3">
    <source>
        <dbReference type="Proteomes" id="UP000828390"/>
    </source>
</evidence>
<dbReference type="PANTHER" id="PTHR46880:SF5">
    <property type="entry name" value="DUF4371 DOMAIN-CONTAINING PROTEIN"/>
    <property type="match status" value="1"/>
</dbReference>
<dbReference type="PANTHER" id="PTHR46880">
    <property type="entry name" value="RAS-ASSOCIATING DOMAIN-CONTAINING PROTEIN"/>
    <property type="match status" value="1"/>
</dbReference>
<name>A0A9D4MDD4_DREPO</name>
<evidence type="ECO:0000259" key="1">
    <source>
        <dbReference type="Pfam" id="PF05699"/>
    </source>
</evidence>
<organism evidence="2 3">
    <name type="scientific">Dreissena polymorpha</name>
    <name type="common">Zebra mussel</name>
    <name type="synonym">Mytilus polymorpha</name>
    <dbReference type="NCBI Taxonomy" id="45954"/>
    <lineage>
        <taxon>Eukaryota</taxon>
        <taxon>Metazoa</taxon>
        <taxon>Spiralia</taxon>
        <taxon>Lophotrochozoa</taxon>
        <taxon>Mollusca</taxon>
        <taxon>Bivalvia</taxon>
        <taxon>Autobranchia</taxon>
        <taxon>Heteroconchia</taxon>
        <taxon>Euheterodonta</taxon>
        <taxon>Imparidentia</taxon>
        <taxon>Neoheterodontei</taxon>
        <taxon>Myida</taxon>
        <taxon>Dreissenoidea</taxon>
        <taxon>Dreissenidae</taxon>
        <taxon>Dreissena</taxon>
    </lineage>
</organism>
<comment type="caution">
    <text evidence="2">The sequence shown here is derived from an EMBL/GenBank/DDBJ whole genome shotgun (WGS) entry which is preliminary data.</text>
</comment>
<dbReference type="AlphaFoldDB" id="A0A9D4MDD4"/>
<gene>
    <name evidence="2" type="ORF">DPMN_037370</name>
</gene>
<proteinExistence type="predicted"/>
<dbReference type="InterPro" id="IPR008906">
    <property type="entry name" value="HATC_C_dom"/>
</dbReference>
<dbReference type="Pfam" id="PF05699">
    <property type="entry name" value="Dimer_Tnp_hAT"/>
    <property type="match status" value="1"/>
</dbReference>
<accession>A0A9D4MDD4</accession>
<reference evidence="2" key="1">
    <citation type="journal article" date="2019" name="bioRxiv">
        <title>The Genome of the Zebra Mussel, Dreissena polymorpha: A Resource for Invasive Species Research.</title>
        <authorList>
            <person name="McCartney M.A."/>
            <person name="Auch B."/>
            <person name="Kono T."/>
            <person name="Mallez S."/>
            <person name="Zhang Y."/>
            <person name="Obille A."/>
            <person name="Becker A."/>
            <person name="Abrahante J.E."/>
            <person name="Garbe J."/>
            <person name="Badalamenti J.P."/>
            <person name="Herman A."/>
            <person name="Mangelson H."/>
            <person name="Liachko I."/>
            <person name="Sullivan S."/>
            <person name="Sone E.D."/>
            <person name="Koren S."/>
            <person name="Silverstein K.A.T."/>
            <person name="Beckman K.B."/>
            <person name="Gohl D.M."/>
        </authorList>
    </citation>
    <scope>NUCLEOTIDE SEQUENCE</scope>
    <source>
        <strain evidence="2">Duluth1</strain>
        <tissue evidence="2">Whole animal</tissue>
    </source>
</reference>
<dbReference type="EMBL" id="JAIWYP010000002">
    <property type="protein sequence ID" value="KAH3874129.1"/>
    <property type="molecule type" value="Genomic_DNA"/>
</dbReference>
<dbReference type="GO" id="GO:0046983">
    <property type="term" value="F:protein dimerization activity"/>
    <property type="evidence" value="ECO:0007669"/>
    <property type="project" value="InterPro"/>
</dbReference>
<protein>
    <recommendedName>
        <fullName evidence="1">HAT C-terminal dimerisation domain-containing protein</fullName>
    </recommendedName>
</protein>
<feature type="domain" description="HAT C-terminal dimerisation" evidence="1">
    <location>
        <begin position="9"/>
        <end position="45"/>
    </location>
</feature>
<keyword evidence="3" id="KW-1185">Reference proteome</keyword>